<dbReference type="PROSITE" id="PS50221">
    <property type="entry name" value="GAIN_B"/>
    <property type="match status" value="1"/>
</dbReference>
<evidence type="ECO:0000256" key="3">
    <source>
        <dbReference type="ARBA" id="ARBA00022989"/>
    </source>
</evidence>
<evidence type="ECO:0000259" key="12">
    <source>
        <dbReference type="PROSITE" id="PS50835"/>
    </source>
</evidence>
<reference evidence="14" key="1">
    <citation type="submission" date="2025-08" db="UniProtKB">
        <authorList>
            <consortium name="RefSeq"/>
        </authorList>
    </citation>
    <scope>IDENTIFICATION</scope>
</reference>
<evidence type="ECO:0000313" key="14">
    <source>
        <dbReference type="RefSeq" id="XP_065668368.1"/>
    </source>
</evidence>
<dbReference type="PROSITE" id="PS50024">
    <property type="entry name" value="SEA"/>
    <property type="match status" value="1"/>
</dbReference>
<evidence type="ECO:0000259" key="9">
    <source>
        <dbReference type="PROSITE" id="PS50024"/>
    </source>
</evidence>
<feature type="signal peptide" evidence="8">
    <location>
        <begin position="1"/>
        <end position="22"/>
    </location>
</feature>
<gene>
    <name evidence="14" type="primary">LOC100198789</name>
</gene>
<comment type="subcellular location">
    <subcellularLocation>
        <location evidence="1">Membrane</location>
        <topology evidence="1">Multi-pass membrane protein</topology>
    </subcellularLocation>
</comment>
<evidence type="ECO:0000256" key="1">
    <source>
        <dbReference type="ARBA" id="ARBA00004141"/>
    </source>
</evidence>
<protein>
    <submittedName>
        <fullName evidence="14">Uncharacterized protein LOC100198789 isoform X3</fullName>
    </submittedName>
</protein>
<dbReference type="Pfam" id="PF01825">
    <property type="entry name" value="GPS"/>
    <property type="match status" value="1"/>
</dbReference>
<dbReference type="RefSeq" id="XP_065668368.1">
    <property type="nucleotide sequence ID" value="XM_065812296.1"/>
</dbReference>
<dbReference type="InterPro" id="IPR046338">
    <property type="entry name" value="GAIN_dom_sf"/>
</dbReference>
<keyword evidence="5" id="KW-1015">Disulfide bond</keyword>
<dbReference type="InterPro" id="IPR057244">
    <property type="entry name" value="GAIN_B"/>
</dbReference>
<evidence type="ECO:0000256" key="7">
    <source>
        <dbReference type="SAM" id="Phobius"/>
    </source>
</evidence>
<dbReference type="PROSITE" id="PS50835">
    <property type="entry name" value="IG_LIKE"/>
    <property type="match status" value="1"/>
</dbReference>
<feature type="domain" description="SEA" evidence="9">
    <location>
        <begin position="647"/>
        <end position="770"/>
    </location>
</feature>
<keyword evidence="8" id="KW-0732">Signal</keyword>
<organism evidence="13 14">
    <name type="scientific">Hydra vulgaris</name>
    <name type="common">Hydra</name>
    <name type="synonym">Hydra attenuata</name>
    <dbReference type="NCBI Taxonomy" id="6087"/>
    <lineage>
        <taxon>Eukaryota</taxon>
        <taxon>Metazoa</taxon>
        <taxon>Cnidaria</taxon>
        <taxon>Hydrozoa</taxon>
        <taxon>Hydroidolina</taxon>
        <taxon>Anthoathecata</taxon>
        <taxon>Aplanulata</taxon>
        <taxon>Hydridae</taxon>
        <taxon>Hydra</taxon>
    </lineage>
</organism>
<feature type="transmembrane region" description="Helical" evidence="7">
    <location>
        <begin position="1257"/>
        <end position="1273"/>
    </location>
</feature>
<proteinExistence type="predicted"/>
<feature type="domain" description="G-protein coupled receptors family 2 profile 2" evidence="11">
    <location>
        <begin position="1146"/>
        <end position="1388"/>
    </location>
</feature>
<dbReference type="GeneID" id="100198789"/>
<evidence type="ECO:0000259" key="11">
    <source>
        <dbReference type="PROSITE" id="PS50261"/>
    </source>
</evidence>
<evidence type="ECO:0000256" key="5">
    <source>
        <dbReference type="ARBA" id="ARBA00023157"/>
    </source>
</evidence>
<dbReference type="Gene3D" id="2.60.220.50">
    <property type="match status" value="1"/>
</dbReference>
<dbReference type="PANTHER" id="PTHR45692:SF1">
    <property type="entry name" value="G-PROTEIN COUPLED RECEPTORS FAMILY 2 PROFILE 2 DOMAIN-CONTAINING PROTEIN"/>
    <property type="match status" value="1"/>
</dbReference>
<keyword evidence="2 7" id="KW-0812">Transmembrane</keyword>
<accession>A0ABM4D284</accession>
<feature type="domain" description="GAIN-B" evidence="10">
    <location>
        <begin position="970"/>
        <end position="1140"/>
    </location>
</feature>
<feature type="transmembrane region" description="Helical" evidence="7">
    <location>
        <begin position="1182"/>
        <end position="1200"/>
    </location>
</feature>
<evidence type="ECO:0000256" key="6">
    <source>
        <dbReference type="SAM" id="MobiDB-lite"/>
    </source>
</evidence>
<feature type="transmembrane region" description="Helical" evidence="7">
    <location>
        <begin position="1339"/>
        <end position="1358"/>
    </location>
</feature>
<evidence type="ECO:0000259" key="10">
    <source>
        <dbReference type="PROSITE" id="PS50221"/>
    </source>
</evidence>
<name>A0ABM4D284_HYDVU</name>
<feature type="region of interest" description="Disordered" evidence="6">
    <location>
        <begin position="1410"/>
        <end position="1437"/>
    </location>
</feature>
<feature type="transmembrane region" description="Helical" evidence="7">
    <location>
        <begin position="1212"/>
        <end position="1236"/>
    </location>
</feature>
<keyword evidence="4 7" id="KW-0472">Membrane</keyword>
<dbReference type="Gene3D" id="1.20.1070.10">
    <property type="entry name" value="Rhodopsin 7-helix transmembrane proteins"/>
    <property type="match status" value="1"/>
</dbReference>
<evidence type="ECO:0000256" key="2">
    <source>
        <dbReference type="ARBA" id="ARBA00022692"/>
    </source>
</evidence>
<evidence type="ECO:0000256" key="4">
    <source>
        <dbReference type="ARBA" id="ARBA00023136"/>
    </source>
</evidence>
<feature type="chain" id="PRO_5045470221" evidence="8">
    <location>
        <begin position="23"/>
        <end position="1437"/>
    </location>
</feature>
<dbReference type="Pfam" id="PF00002">
    <property type="entry name" value="7tm_2"/>
    <property type="match status" value="1"/>
</dbReference>
<dbReference type="InterPro" id="IPR007110">
    <property type="entry name" value="Ig-like_dom"/>
</dbReference>
<dbReference type="InterPro" id="IPR000203">
    <property type="entry name" value="GPS"/>
</dbReference>
<dbReference type="PANTHER" id="PTHR45692">
    <property type="entry name" value="G_PROTEIN_RECEP_F2_4 DOMAIN-CONTAINING PROTEIN"/>
    <property type="match status" value="1"/>
</dbReference>
<feature type="transmembrane region" description="Helical" evidence="7">
    <location>
        <begin position="1144"/>
        <end position="1170"/>
    </location>
</feature>
<feature type="transmembrane region" description="Helical" evidence="7">
    <location>
        <begin position="1364"/>
        <end position="1386"/>
    </location>
</feature>
<dbReference type="InterPro" id="IPR036179">
    <property type="entry name" value="Ig-like_dom_sf"/>
</dbReference>
<feature type="transmembrane region" description="Helical" evidence="7">
    <location>
        <begin position="1293"/>
        <end position="1318"/>
    </location>
</feature>
<dbReference type="Proteomes" id="UP001652625">
    <property type="component" value="Chromosome 12"/>
</dbReference>
<feature type="domain" description="Ig-like" evidence="12">
    <location>
        <begin position="313"/>
        <end position="421"/>
    </location>
</feature>
<dbReference type="InterPro" id="IPR000082">
    <property type="entry name" value="SEA_dom"/>
</dbReference>
<dbReference type="PRINTS" id="PR00249">
    <property type="entry name" value="GPCRSECRETIN"/>
</dbReference>
<evidence type="ECO:0000313" key="13">
    <source>
        <dbReference type="Proteomes" id="UP001652625"/>
    </source>
</evidence>
<dbReference type="PROSITE" id="PS50261">
    <property type="entry name" value="G_PROTEIN_RECEP_F2_4"/>
    <property type="match status" value="1"/>
</dbReference>
<sequence>MKNREMLLWWTVLLLKIKYSAFQSVVISKNFSSALPVLPSVLIYGKDYVTINTGTFDLSNVNGPTDGDQGTFYAGPENCINYRFIFPPNNYFCSNQLNGDIYLTNWYIVRPPKYNSTYTITINLNNGTQAIVQYVLTVQLLLPTCFTSKSLSYIMNPFGSTVCSSFINSAALSQITTLPNITFNLNIIKEMLNIVGFRVFIPSQNINISLNPTLVMKIVDKMNNEFLFNQTILDFKLVQNVSTPLNYIYSVGDTLKVTLSIITSTETLPVPSRSTVIVAFISDWALCSSMNKQCLQAYFEFNKTYSSCGIPDPDFLYIYNKCFDFTFSPLMNSTIEAKASSVSSIPRCQLISQISTVSITKEDIFWIKDGVFRINATDNPSPSQTAGILTLLFPVLQINKTTLSDSGVYQCAVQAVDQMVQPVFSDKIIVKVLAQTVVFVSQIQFQNINNYATLFNCKYNAEEDLSAFSYWLLNGNIKFETFNSYTNRNVQYNVLPIQIGQYEVPPLQVVNYNMVGSYQCVIFNDKTMDREFKSDAFIIPKQPEPIFLNKPILSTSSLVYINIIGCSFDTYYALKYEDVYFIKDDSIKIYTAANSASNIGYFNPPYTYKMANLAIEGVTYYDQGYYQCAININGYSLKEIRSAQVDVLLPYTSNTKIFLKLNEVWTSEYLNQSSAAFMELKNTVEIKIKQVVQTITKNVTGSSLGTIVQITDMRPGSVYVTSRLTITGVNDSIKLQIYNAFLQSSVIDSFKQLNVLNAELTSLDYCPKSAFGEANYKGEYTFEVTGVNQFVTKNCTYQTKRVFYRKCIGNLKDGPAWDTPDLSQCDPKTQTTKILEYLSKQKICVGSSIINCSLISVVSKNLSDAVANESAITNYRDVNFISKVLELIVSMFPNATGASMQVFIDVLQTIDVVLESNGRYIAESQIKTTSSASILNTLTEFALIYSKQLSNSISIGKRNIGFHIGKVKKSYLIISAHQLPNNSVEISFNNIADFSNTYAFMKLPSEVFSNENEVVYSYFFRYDSFLLNEDNLLQLAEKNTSNKSFLQSTILSATVANKNVSNLSNPIILTFKKMQHQDLGTSSCNYWDKNFETEFQNVYGKWLTIGCYYYKEGVNTDDYFSCACNHLTNFALALDVNQKSDNPLALAIVTYIGCGISLIGLFLTLLTFALFRKLRQKLPQKILICLCVSLMGFLLVFLVGAEKASPRLGCQIVSALIQYFILSTFCWMLVEAFNLYRSFIVIFKKSNDSSVFRKANFFAWGIPGVIVIITGVLKPDQLGNNKVCVVRGYSFYFAVLLPVCLILLVNFIVLISTMFSLSKRIVTANKIPEKYYYLSQARIGFMCSTLLGSSWLFGVLAVRDLSTVFQWLFCISTSLQGFFIFVFYILRNNEVFVEWRHFFLRFWEYDTSSSNAQSINGQSQVQSDGSLSSDMQLNQIQ</sequence>
<dbReference type="InterPro" id="IPR000832">
    <property type="entry name" value="GPCR_2_secretin-like"/>
</dbReference>
<evidence type="ECO:0000256" key="8">
    <source>
        <dbReference type="SAM" id="SignalP"/>
    </source>
</evidence>
<dbReference type="SUPFAM" id="SSF48726">
    <property type="entry name" value="Immunoglobulin"/>
    <property type="match status" value="1"/>
</dbReference>
<dbReference type="CDD" id="cd15040">
    <property type="entry name" value="7tmB2_Adhesion"/>
    <property type="match status" value="1"/>
</dbReference>
<dbReference type="InterPro" id="IPR017981">
    <property type="entry name" value="GPCR_2-like_7TM"/>
</dbReference>
<keyword evidence="3 7" id="KW-1133">Transmembrane helix</keyword>
<keyword evidence="13" id="KW-1185">Reference proteome</keyword>